<dbReference type="OrthoDB" id="430317at2759"/>
<feature type="region of interest" description="Disordered" evidence="1">
    <location>
        <begin position="399"/>
        <end position="440"/>
    </location>
</feature>
<dbReference type="SUPFAM" id="SSF53448">
    <property type="entry name" value="Nucleotide-diphospho-sugar transferases"/>
    <property type="match status" value="1"/>
</dbReference>
<evidence type="ECO:0000313" key="3">
    <source>
        <dbReference type="EMBL" id="CAE8618104.1"/>
    </source>
</evidence>
<protein>
    <recommendedName>
        <fullName evidence="2">Glycosyltransferase 2-like domain-containing protein</fullName>
    </recommendedName>
</protein>
<reference evidence="3" key="1">
    <citation type="submission" date="2021-02" db="EMBL/GenBank/DDBJ databases">
        <authorList>
            <person name="Dougan E. K."/>
            <person name="Rhodes N."/>
            <person name="Thang M."/>
            <person name="Chan C."/>
        </authorList>
    </citation>
    <scope>NUCLEOTIDE SEQUENCE</scope>
</reference>
<dbReference type="InterPro" id="IPR001173">
    <property type="entry name" value="Glyco_trans_2-like"/>
</dbReference>
<dbReference type="OMA" id="CIWDDDD"/>
<sequence length="452" mass="49130">MGASSAERQALMASSTGKRRRLQRPVEIWVLAISWGFCRHRSLCTTPALWHPLAGRNPLARRAAEMPGAACGWPSVSIQVVTYNRPDFLMQALVQVASQDYPGPIEVVVVDDSPHHCQQLIDSFVDRLNIRYRHLADRRYTIGEKRNLACGEAQTSGSDMICIWDDDDIFTVDRVRQQVSRMLARRAECSSIQVAFVAYLPKVVPGLAGDQAQLRRCRGLPLPFENSLCMRRAWVEKRPAFSNSSLGEGNVLFDGLNSWYSVAQPIPGDELPFLYIRTSASTAPDDALELYPVEGLLSPPLQLAGGTSASSARLDLGLLGLARAIRCRRFPALEGLPGAAALQATQVSLKAAMGCDLEAMRADRWNSKRLAPGYWAALGGALGPLGGVVNQGYGPAGEAPEGSLLPHLAAGRDWSPPLPVDPEGEEGSSETDADETTADQALDMIQHVFENF</sequence>
<dbReference type="Proteomes" id="UP000654075">
    <property type="component" value="Unassembled WGS sequence"/>
</dbReference>
<keyword evidence="4" id="KW-1185">Reference proteome</keyword>
<name>A0A813G5Z4_POLGL</name>
<dbReference type="PANTHER" id="PTHR22916">
    <property type="entry name" value="GLYCOSYLTRANSFERASE"/>
    <property type="match status" value="1"/>
</dbReference>
<comment type="caution">
    <text evidence="3">The sequence shown here is derived from an EMBL/GenBank/DDBJ whole genome shotgun (WGS) entry which is preliminary data.</text>
</comment>
<dbReference type="GO" id="GO:0016758">
    <property type="term" value="F:hexosyltransferase activity"/>
    <property type="evidence" value="ECO:0007669"/>
    <property type="project" value="UniProtKB-ARBA"/>
</dbReference>
<dbReference type="EMBL" id="CAJNNV010026405">
    <property type="protein sequence ID" value="CAE8618104.1"/>
    <property type="molecule type" value="Genomic_DNA"/>
</dbReference>
<feature type="compositionally biased region" description="Acidic residues" evidence="1">
    <location>
        <begin position="422"/>
        <end position="437"/>
    </location>
</feature>
<proteinExistence type="predicted"/>
<dbReference type="Pfam" id="PF00535">
    <property type="entry name" value="Glycos_transf_2"/>
    <property type="match status" value="1"/>
</dbReference>
<dbReference type="CDD" id="cd00761">
    <property type="entry name" value="Glyco_tranf_GTA_type"/>
    <property type="match status" value="1"/>
</dbReference>
<evidence type="ECO:0000256" key="1">
    <source>
        <dbReference type="SAM" id="MobiDB-lite"/>
    </source>
</evidence>
<dbReference type="Gene3D" id="3.90.550.10">
    <property type="entry name" value="Spore Coat Polysaccharide Biosynthesis Protein SpsA, Chain A"/>
    <property type="match status" value="1"/>
</dbReference>
<feature type="domain" description="Glycosyltransferase 2-like" evidence="2">
    <location>
        <begin position="77"/>
        <end position="194"/>
    </location>
</feature>
<accession>A0A813G5Z4</accession>
<dbReference type="PANTHER" id="PTHR22916:SF3">
    <property type="entry name" value="UDP-GLCNAC:BETAGAL BETA-1,3-N-ACETYLGLUCOSAMINYLTRANSFERASE-LIKE PROTEIN 1"/>
    <property type="match status" value="1"/>
</dbReference>
<dbReference type="AlphaFoldDB" id="A0A813G5Z4"/>
<evidence type="ECO:0000259" key="2">
    <source>
        <dbReference type="Pfam" id="PF00535"/>
    </source>
</evidence>
<organism evidence="3 4">
    <name type="scientific">Polarella glacialis</name>
    <name type="common">Dinoflagellate</name>
    <dbReference type="NCBI Taxonomy" id="89957"/>
    <lineage>
        <taxon>Eukaryota</taxon>
        <taxon>Sar</taxon>
        <taxon>Alveolata</taxon>
        <taxon>Dinophyceae</taxon>
        <taxon>Suessiales</taxon>
        <taxon>Suessiaceae</taxon>
        <taxon>Polarella</taxon>
    </lineage>
</organism>
<evidence type="ECO:0000313" key="4">
    <source>
        <dbReference type="Proteomes" id="UP000654075"/>
    </source>
</evidence>
<gene>
    <name evidence="3" type="ORF">PGLA1383_LOCUS35755</name>
</gene>
<dbReference type="InterPro" id="IPR029044">
    <property type="entry name" value="Nucleotide-diphossugar_trans"/>
</dbReference>